<dbReference type="Pfam" id="PF02517">
    <property type="entry name" value="Rce1-like"/>
    <property type="match status" value="1"/>
</dbReference>
<evidence type="ECO:0000313" key="4">
    <source>
        <dbReference type="Proteomes" id="UP000019151"/>
    </source>
</evidence>
<dbReference type="EMBL" id="CP007130">
    <property type="protein sequence ID" value="AHG93792.1"/>
    <property type="molecule type" value="Genomic_DNA"/>
</dbReference>
<dbReference type="Proteomes" id="UP000019151">
    <property type="component" value="Plasmid 2"/>
</dbReference>
<dbReference type="GO" id="GO:0080120">
    <property type="term" value="P:CAAX-box protein maturation"/>
    <property type="evidence" value="ECO:0007669"/>
    <property type="project" value="UniProtKB-ARBA"/>
</dbReference>
<accession>W0RTL7</accession>
<dbReference type="OrthoDB" id="3609935at2"/>
<evidence type="ECO:0000259" key="2">
    <source>
        <dbReference type="Pfam" id="PF02517"/>
    </source>
</evidence>
<feature type="transmembrane region" description="Helical" evidence="1">
    <location>
        <begin position="6"/>
        <end position="25"/>
    </location>
</feature>
<feature type="transmembrane region" description="Helical" evidence="1">
    <location>
        <begin position="137"/>
        <end position="155"/>
    </location>
</feature>
<evidence type="ECO:0000256" key="1">
    <source>
        <dbReference type="SAM" id="Phobius"/>
    </source>
</evidence>
<proteinExistence type="predicted"/>
<dbReference type="InParanoid" id="W0RTL7"/>
<reference evidence="3 4" key="1">
    <citation type="journal article" date="2014" name="Genome Announc.">
        <title>Genome Sequence and Methylome of Soil Bacterium Gemmatirosa kalamazoonensis KBS708T, a Member of the Rarely Cultivated Gemmatimonadetes Phylum.</title>
        <authorList>
            <person name="Debruyn J.M."/>
            <person name="Radosevich M."/>
            <person name="Wommack K.E."/>
            <person name="Polson S.W."/>
            <person name="Hauser L.J."/>
            <person name="Fawaz M.N."/>
            <person name="Korlach J."/>
            <person name="Tsai Y.C."/>
        </authorList>
    </citation>
    <scope>NUCLEOTIDE SEQUENCE [LARGE SCALE GENOMIC DNA]</scope>
    <source>
        <strain evidence="3 4">KBS708</strain>
        <plasmid evidence="4">Plasmid 2</plasmid>
    </source>
</reference>
<feature type="transmembrane region" description="Helical" evidence="1">
    <location>
        <begin position="96"/>
        <end position="117"/>
    </location>
</feature>
<gene>
    <name evidence="3" type="ORF">J421_6257</name>
</gene>
<sequence length="229" mass="24796">MALGVAPIAATFAAYLVAPTVVLLGRITPERRAPVRELTAVALFWLPIELGLLPRIPGPNGVDLSKLVAFGAALVLFLVVRRLPDVGFTFALRWRDVGVAVVACALYAPVAIAVGLTTRFIAWHPQPSAATLVVRPLLIYALIALPEEFLFRGLIQNLLARWWGPERPWPLLVASVIFGLAHLPDPRYVVLATLAGVAYGLVYEHTGRVTASAITHALVDALWVLLLPR</sequence>
<dbReference type="GO" id="GO:0004175">
    <property type="term" value="F:endopeptidase activity"/>
    <property type="evidence" value="ECO:0007669"/>
    <property type="project" value="UniProtKB-ARBA"/>
</dbReference>
<dbReference type="eggNOG" id="COG1266">
    <property type="taxonomic scope" value="Bacteria"/>
</dbReference>
<dbReference type="RefSeq" id="WP_148306665.1">
    <property type="nucleotide sequence ID" value="NZ_CP007130.1"/>
</dbReference>
<dbReference type="InterPro" id="IPR003675">
    <property type="entry name" value="Rce1/LyrA-like_dom"/>
</dbReference>
<dbReference type="HOGENOM" id="CLU_1208357_0_0_0"/>
<protein>
    <submittedName>
        <fullName evidence="3">Abortive infection protein</fullName>
    </submittedName>
</protein>
<keyword evidence="1" id="KW-1133">Transmembrane helix</keyword>
<name>W0RTL7_9BACT</name>
<feature type="transmembrane region" description="Helical" evidence="1">
    <location>
        <begin position="67"/>
        <end position="84"/>
    </location>
</feature>
<organism evidence="3 4">
    <name type="scientific">Gemmatirosa kalamazoonensis</name>
    <dbReference type="NCBI Taxonomy" id="861299"/>
    <lineage>
        <taxon>Bacteria</taxon>
        <taxon>Pseudomonadati</taxon>
        <taxon>Gemmatimonadota</taxon>
        <taxon>Gemmatimonadia</taxon>
        <taxon>Gemmatimonadales</taxon>
        <taxon>Gemmatimonadaceae</taxon>
        <taxon>Gemmatirosa</taxon>
    </lineage>
</organism>
<geneLocation type="plasmid" evidence="3 4">
    <name>2</name>
</geneLocation>
<dbReference type="AlphaFoldDB" id="W0RTL7"/>
<feature type="transmembrane region" description="Helical" evidence="1">
    <location>
        <begin position="37"/>
        <end position="55"/>
    </location>
</feature>
<keyword evidence="3" id="KW-0614">Plasmid</keyword>
<keyword evidence="1" id="KW-0812">Transmembrane</keyword>
<keyword evidence="1" id="KW-0472">Membrane</keyword>
<keyword evidence="4" id="KW-1185">Reference proteome</keyword>
<evidence type="ECO:0000313" key="3">
    <source>
        <dbReference type="EMBL" id="AHG93792.1"/>
    </source>
</evidence>
<dbReference type="KEGG" id="gba:J421_6257"/>
<feature type="domain" description="CAAX prenyl protease 2/Lysostaphin resistance protein A-like" evidence="2">
    <location>
        <begin position="132"/>
        <end position="221"/>
    </location>
</feature>